<dbReference type="Pfam" id="PF04055">
    <property type="entry name" value="Radical_SAM"/>
    <property type="match status" value="1"/>
</dbReference>
<evidence type="ECO:0000256" key="6">
    <source>
        <dbReference type="ARBA" id="ARBA00023004"/>
    </source>
</evidence>
<evidence type="ECO:0000256" key="3">
    <source>
        <dbReference type="ARBA" id="ARBA00022485"/>
    </source>
</evidence>
<dbReference type="PANTHER" id="PTHR22960:SF0">
    <property type="entry name" value="MOLYBDENUM COFACTOR BIOSYNTHESIS PROTEIN 1"/>
    <property type="match status" value="1"/>
</dbReference>
<dbReference type="PROSITE" id="PS01305">
    <property type="entry name" value="MOAA_NIFB_PQQE"/>
    <property type="match status" value="1"/>
</dbReference>
<comment type="catalytic activity">
    <reaction evidence="10">
        <text>GTP + AH2 + S-adenosyl-L-methionine = (8S)-3',8-cyclo-7,8-dihydroguanosine 5'-triphosphate + 5'-deoxyadenosine + L-methionine + A + H(+)</text>
        <dbReference type="Rhea" id="RHEA:49576"/>
        <dbReference type="ChEBI" id="CHEBI:13193"/>
        <dbReference type="ChEBI" id="CHEBI:15378"/>
        <dbReference type="ChEBI" id="CHEBI:17319"/>
        <dbReference type="ChEBI" id="CHEBI:17499"/>
        <dbReference type="ChEBI" id="CHEBI:37565"/>
        <dbReference type="ChEBI" id="CHEBI:57844"/>
        <dbReference type="ChEBI" id="CHEBI:59789"/>
        <dbReference type="ChEBI" id="CHEBI:131766"/>
        <dbReference type="EC" id="4.1.99.22"/>
    </reaction>
</comment>
<keyword evidence="9 12" id="KW-0456">Lyase</keyword>
<comment type="caution">
    <text evidence="12">The sequence shown here is derived from an EMBL/GenBank/DDBJ whole genome shotgun (WGS) entry which is preliminary data.</text>
</comment>
<dbReference type="InterPro" id="IPR013483">
    <property type="entry name" value="MoaA"/>
</dbReference>
<keyword evidence="5" id="KW-0479">Metal-binding</keyword>
<dbReference type="EMBL" id="JAHSPG010000008">
    <property type="protein sequence ID" value="MBV4357803.1"/>
    <property type="molecule type" value="Genomic_DNA"/>
</dbReference>
<dbReference type="SMART" id="SM00729">
    <property type="entry name" value="Elp3"/>
    <property type="match status" value="1"/>
</dbReference>
<dbReference type="GO" id="GO:0051539">
    <property type="term" value="F:4 iron, 4 sulfur cluster binding"/>
    <property type="evidence" value="ECO:0007669"/>
    <property type="project" value="UniProtKB-KW"/>
</dbReference>
<dbReference type="GO" id="GO:0061799">
    <property type="term" value="F:cyclic pyranopterin monophosphate synthase activity"/>
    <property type="evidence" value="ECO:0007669"/>
    <property type="project" value="TreeGrafter"/>
</dbReference>
<dbReference type="Pfam" id="PF06463">
    <property type="entry name" value="Mob_synth_C"/>
    <property type="match status" value="1"/>
</dbReference>
<reference evidence="12" key="1">
    <citation type="submission" date="2021-06" db="EMBL/GenBank/DDBJ databases">
        <authorList>
            <person name="Huq M.A."/>
        </authorList>
    </citation>
    <scope>NUCLEOTIDE SEQUENCE</scope>
    <source>
        <strain evidence="12">MAH-26</strain>
    </source>
</reference>
<evidence type="ECO:0000256" key="1">
    <source>
        <dbReference type="ARBA" id="ARBA00001966"/>
    </source>
</evidence>
<keyword evidence="7" id="KW-0411">Iron-sulfur</keyword>
<keyword evidence="8" id="KW-0501">Molybdenum cofactor biosynthesis</keyword>
<dbReference type="InterPro" id="IPR040064">
    <property type="entry name" value="MoaA-like"/>
</dbReference>
<dbReference type="SFLD" id="SFLDG01383">
    <property type="entry name" value="cyclic_pyranopterin_phosphate"/>
    <property type="match status" value="1"/>
</dbReference>
<protein>
    <recommendedName>
        <fullName evidence="2">GTP 3',8-cyclase</fullName>
        <ecNumber evidence="2">4.1.99.22</ecNumber>
    </recommendedName>
</protein>
<dbReference type="PROSITE" id="PS51918">
    <property type="entry name" value="RADICAL_SAM"/>
    <property type="match status" value="1"/>
</dbReference>
<dbReference type="GO" id="GO:0061798">
    <property type="term" value="F:GTP 3',8'-cyclase activity"/>
    <property type="evidence" value="ECO:0007669"/>
    <property type="project" value="UniProtKB-EC"/>
</dbReference>
<evidence type="ECO:0000256" key="10">
    <source>
        <dbReference type="ARBA" id="ARBA00048697"/>
    </source>
</evidence>
<evidence type="ECO:0000256" key="4">
    <source>
        <dbReference type="ARBA" id="ARBA00022691"/>
    </source>
</evidence>
<evidence type="ECO:0000256" key="8">
    <source>
        <dbReference type="ARBA" id="ARBA00023150"/>
    </source>
</evidence>
<proteinExistence type="predicted"/>
<dbReference type="SFLD" id="SFLDG01386">
    <property type="entry name" value="main_SPASM_domain-containing"/>
    <property type="match status" value="1"/>
</dbReference>
<keyword evidence="6" id="KW-0408">Iron</keyword>
<name>A0A9E2S726_9BACT</name>
<comment type="cofactor">
    <cofactor evidence="1">
        <name>[4Fe-4S] cluster</name>
        <dbReference type="ChEBI" id="CHEBI:49883"/>
    </cofactor>
</comment>
<accession>A0A9E2S726</accession>
<organism evidence="12 13">
    <name type="scientific">Pinibacter aurantiacus</name>
    <dbReference type="NCBI Taxonomy" id="2851599"/>
    <lineage>
        <taxon>Bacteria</taxon>
        <taxon>Pseudomonadati</taxon>
        <taxon>Bacteroidota</taxon>
        <taxon>Chitinophagia</taxon>
        <taxon>Chitinophagales</taxon>
        <taxon>Chitinophagaceae</taxon>
        <taxon>Pinibacter</taxon>
    </lineage>
</organism>
<evidence type="ECO:0000256" key="5">
    <source>
        <dbReference type="ARBA" id="ARBA00022723"/>
    </source>
</evidence>
<dbReference type="RefSeq" id="WP_217791458.1">
    <property type="nucleotide sequence ID" value="NZ_JAHSPG010000008.1"/>
</dbReference>
<dbReference type="SFLD" id="SFLDS00029">
    <property type="entry name" value="Radical_SAM"/>
    <property type="match status" value="1"/>
</dbReference>
<evidence type="ECO:0000256" key="2">
    <source>
        <dbReference type="ARBA" id="ARBA00012167"/>
    </source>
</evidence>
<dbReference type="InterPro" id="IPR007197">
    <property type="entry name" value="rSAM"/>
</dbReference>
<feature type="domain" description="Radical SAM core" evidence="11">
    <location>
        <begin position="5"/>
        <end position="227"/>
    </location>
</feature>
<evidence type="ECO:0000313" key="13">
    <source>
        <dbReference type="Proteomes" id="UP000812270"/>
    </source>
</evidence>
<dbReference type="CDD" id="cd01335">
    <property type="entry name" value="Radical_SAM"/>
    <property type="match status" value="1"/>
</dbReference>
<dbReference type="PANTHER" id="PTHR22960">
    <property type="entry name" value="MOLYBDOPTERIN COFACTOR SYNTHESIS PROTEIN A"/>
    <property type="match status" value="1"/>
</dbReference>
<dbReference type="CDD" id="cd21117">
    <property type="entry name" value="Twitch_MoaA"/>
    <property type="match status" value="1"/>
</dbReference>
<evidence type="ECO:0000256" key="7">
    <source>
        <dbReference type="ARBA" id="ARBA00023014"/>
    </source>
</evidence>
<dbReference type="InterPro" id="IPR050105">
    <property type="entry name" value="MoCo_biosynth_MoaA/MoaC"/>
</dbReference>
<dbReference type="GO" id="GO:0006777">
    <property type="term" value="P:Mo-molybdopterin cofactor biosynthetic process"/>
    <property type="evidence" value="ECO:0007669"/>
    <property type="project" value="UniProtKB-KW"/>
</dbReference>
<keyword evidence="4" id="KW-0949">S-adenosyl-L-methionine</keyword>
<sequence>MLIDKFGRNINYLRIAVTDRCNLRCNYCMPENQQFVEREQLLTYEEIIRLVSLLSENGVNKVRVTGGEPFVRKDISSLLKSLGGIENVKQLSITTNGVLTFSHIADLMAAGIKNVNLSLDTLKRDKFQQLTHRDDFLKVLNSFHALLANDFNVKLNMVVMRSNVNEIVDFVELTKALPLSVRFIEEMPFNGQGHAYSGIEWNYTRIISHIETKYKLLKEQDPANAIAVHYKPEGHMGSIAVIPAFSRTLCGSCNRLRITATGGLRTCLYGNEVLNVRDLMRNGASDTTLIEEIQNAVYNKPMDGFTAAASAKIKVPESMSLIGG</sequence>
<dbReference type="InterPro" id="IPR000385">
    <property type="entry name" value="MoaA_NifB_PqqE_Fe-S-bd_CS"/>
</dbReference>
<dbReference type="AlphaFoldDB" id="A0A9E2S726"/>
<evidence type="ECO:0000259" key="11">
    <source>
        <dbReference type="PROSITE" id="PS51918"/>
    </source>
</evidence>
<dbReference type="Proteomes" id="UP000812270">
    <property type="component" value="Unassembled WGS sequence"/>
</dbReference>
<dbReference type="SFLD" id="SFLDG01067">
    <property type="entry name" value="SPASM/twitch_domain_containing"/>
    <property type="match status" value="1"/>
</dbReference>
<dbReference type="EC" id="4.1.99.22" evidence="2"/>
<keyword evidence="13" id="KW-1185">Reference proteome</keyword>
<keyword evidence="3" id="KW-0004">4Fe-4S</keyword>
<gene>
    <name evidence="12" type="primary">moaA</name>
    <name evidence="12" type="ORF">KTO63_11635</name>
</gene>
<dbReference type="NCBIfam" id="TIGR02666">
    <property type="entry name" value="moaA"/>
    <property type="match status" value="1"/>
</dbReference>
<dbReference type="InterPro" id="IPR006638">
    <property type="entry name" value="Elp3/MiaA/NifB-like_rSAM"/>
</dbReference>
<evidence type="ECO:0000313" key="12">
    <source>
        <dbReference type="EMBL" id="MBV4357803.1"/>
    </source>
</evidence>
<dbReference type="InterPro" id="IPR010505">
    <property type="entry name" value="MoaA_twitch"/>
</dbReference>
<evidence type="ECO:0000256" key="9">
    <source>
        <dbReference type="ARBA" id="ARBA00023239"/>
    </source>
</evidence>
<dbReference type="GO" id="GO:0046872">
    <property type="term" value="F:metal ion binding"/>
    <property type="evidence" value="ECO:0007669"/>
    <property type="project" value="UniProtKB-KW"/>
</dbReference>